<evidence type="ECO:0000259" key="8">
    <source>
        <dbReference type="Pfam" id="PF08264"/>
    </source>
</evidence>
<keyword evidence="3" id="KW-0067">ATP-binding</keyword>
<dbReference type="GO" id="GO:0004822">
    <property type="term" value="F:isoleucine-tRNA ligase activity"/>
    <property type="evidence" value="ECO:0007669"/>
    <property type="project" value="UniProtKB-EC"/>
</dbReference>
<dbReference type="Proteomes" id="UP000028840">
    <property type="component" value="Unassembled WGS sequence"/>
</dbReference>
<dbReference type="Pfam" id="PF08264">
    <property type="entry name" value="Anticodon_1"/>
    <property type="match status" value="1"/>
</dbReference>
<evidence type="ECO:0000256" key="2">
    <source>
        <dbReference type="ARBA" id="ARBA00022741"/>
    </source>
</evidence>
<dbReference type="PANTHER" id="PTHR42765:SF1">
    <property type="entry name" value="ISOLEUCINE--TRNA LIGASE, MITOCHONDRIAL"/>
    <property type="match status" value="1"/>
</dbReference>
<evidence type="ECO:0000313" key="9">
    <source>
        <dbReference type="EMBL" id="KFG99439.1"/>
    </source>
</evidence>
<dbReference type="GO" id="GO:0005524">
    <property type="term" value="F:ATP binding"/>
    <property type="evidence" value="ECO:0007669"/>
    <property type="project" value="UniProtKB-KW"/>
</dbReference>
<dbReference type="CDD" id="cd07960">
    <property type="entry name" value="Anticodon_Ia_Ile_BEm"/>
    <property type="match status" value="1"/>
</dbReference>
<feature type="region of interest" description="Disordered" evidence="6">
    <location>
        <begin position="149"/>
        <end position="178"/>
    </location>
</feature>
<dbReference type="InterPro" id="IPR009080">
    <property type="entry name" value="tRNAsynth_Ia_anticodon-bd"/>
</dbReference>
<evidence type="ECO:0000259" key="7">
    <source>
        <dbReference type="Pfam" id="PF00133"/>
    </source>
</evidence>
<dbReference type="Gene3D" id="3.40.50.620">
    <property type="entry name" value="HUPs"/>
    <property type="match status" value="1"/>
</dbReference>
<keyword evidence="5" id="KW-0030">Aminoacyl-tRNA synthetase</keyword>
<dbReference type="EC" id="6.1.1.5" evidence="9"/>
<accession>A0A086PGF8</accession>
<keyword evidence="4" id="KW-0648">Protein biosynthesis</keyword>
<gene>
    <name evidence="9" type="ORF">TGVAND_328600</name>
</gene>
<dbReference type="InterPro" id="IPR002300">
    <property type="entry name" value="aa-tRNA-synth_Ia"/>
</dbReference>
<evidence type="ECO:0000256" key="5">
    <source>
        <dbReference type="ARBA" id="ARBA00023146"/>
    </source>
</evidence>
<reference evidence="9 10" key="1">
    <citation type="submission" date="2014-08" db="EMBL/GenBank/DDBJ databases">
        <authorList>
            <person name="Sibley D."/>
            <person name="Venepally P."/>
            <person name="Karamycheva S."/>
            <person name="Hadjithomas M."/>
            <person name="Khan A."/>
            <person name="Brunk B."/>
            <person name="Roos D."/>
            <person name="Caler E."/>
            <person name="Lorenzi H."/>
        </authorList>
    </citation>
    <scope>NUCLEOTIDE SEQUENCE [LARGE SCALE GENOMIC DNA]</scope>
    <source>
        <strain evidence="9 10">VAND</strain>
    </source>
</reference>
<feature type="non-terminal residue" evidence="9">
    <location>
        <position position="1"/>
    </location>
</feature>
<dbReference type="GO" id="GO:0032543">
    <property type="term" value="P:mitochondrial translation"/>
    <property type="evidence" value="ECO:0007669"/>
    <property type="project" value="TreeGrafter"/>
</dbReference>
<feature type="domain" description="Aminoacyl-tRNA synthetase class Ia" evidence="7">
    <location>
        <begin position="183"/>
        <end position="390"/>
    </location>
</feature>
<feature type="compositionally biased region" description="Low complexity" evidence="6">
    <location>
        <begin position="397"/>
        <end position="424"/>
    </location>
</feature>
<feature type="domain" description="Methionyl/Valyl/Leucyl/Isoleucyl-tRNA synthetase anticodon-binding" evidence="8">
    <location>
        <begin position="499"/>
        <end position="589"/>
    </location>
</feature>
<dbReference type="InterPro" id="IPR009008">
    <property type="entry name" value="Val/Leu/Ile-tRNA-synth_edit"/>
</dbReference>
<feature type="region of interest" description="Disordered" evidence="6">
    <location>
        <begin position="395"/>
        <end position="459"/>
    </location>
</feature>
<dbReference type="GO" id="GO:0006428">
    <property type="term" value="P:isoleucyl-tRNA aminoacylation"/>
    <property type="evidence" value="ECO:0007669"/>
    <property type="project" value="TreeGrafter"/>
</dbReference>
<feature type="region of interest" description="Disordered" evidence="6">
    <location>
        <begin position="606"/>
        <end position="727"/>
    </location>
</feature>
<evidence type="ECO:0000256" key="4">
    <source>
        <dbReference type="ARBA" id="ARBA00022917"/>
    </source>
</evidence>
<dbReference type="EMBL" id="AEYJ02001853">
    <property type="protein sequence ID" value="KFG99439.1"/>
    <property type="molecule type" value="Genomic_DNA"/>
</dbReference>
<comment type="caution">
    <text evidence="9">The sequence shown here is derived from an EMBL/GenBank/DDBJ whole genome shotgun (WGS) entry which is preliminary data.</text>
</comment>
<dbReference type="InterPro" id="IPR014729">
    <property type="entry name" value="Rossmann-like_a/b/a_fold"/>
</dbReference>
<reference evidence="9 10" key="2">
    <citation type="journal article" date="2015" name="Eukaryot. Cell">
        <title>Genetic mapping reveals that sinefungin resistance in Toxoplasma gondii is controlled by a putative amino acid transporter locus that can be used as a negative selectable marker.</title>
        <authorList>
            <person name="Behnke M.S."/>
            <person name="Khan A."/>
            <person name="Sibley L.D."/>
        </authorList>
    </citation>
    <scope>NUCLEOTIDE SEQUENCE [LARGE SCALE GENOMIC DNA]</scope>
    <source>
        <strain evidence="9 10">VAND</strain>
    </source>
</reference>
<evidence type="ECO:0000313" key="10">
    <source>
        <dbReference type="Proteomes" id="UP000028840"/>
    </source>
</evidence>
<evidence type="ECO:0000256" key="1">
    <source>
        <dbReference type="ARBA" id="ARBA00022598"/>
    </source>
</evidence>
<feature type="compositionally biased region" description="Basic and acidic residues" evidence="6">
    <location>
        <begin position="677"/>
        <end position="700"/>
    </location>
</feature>
<dbReference type="Gene3D" id="1.10.730.20">
    <property type="match status" value="1"/>
</dbReference>
<keyword evidence="2" id="KW-0547">Nucleotide-binding</keyword>
<organism evidence="9 10">
    <name type="scientific">Toxoplasma gondii VAND</name>
    <dbReference type="NCBI Taxonomy" id="933077"/>
    <lineage>
        <taxon>Eukaryota</taxon>
        <taxon>Sar</taxon>
        <taxon>Alveolata</taxon>
        <taxon>Apicomplexa</taxon>
        <taxon>Conoidasida</taxon>
        <taxon>Coccidia</taxon>
        <taxon>Eucoccidiorida</taxon>
        <taxon>Eimeriorina</taxon>
        <taxon>Sarcocystidae</taxon>
        <taxon>Toxoplasma</taxon>
    </lineage>
</organism>
<name>A0A086PGF8_TOXGO</name>
<dbReference type="InterPro" id="IPR013155">
    <property type="entry name" value="M/V/L/I-tRNA-synth_anticd-bd"/>
</dbReference>
<dbReference type="InterPro" id="IPR050081">
    <property type="entry name" value="Ile-tRNA_ligase"/>
</dbReference>
<dbReference type="GO" id="GO:0005739">
    <property type="term" value="C:mitochondrion"/>
    <property type="evidence" value="ECO:0007669"/>
    <property type="project" value="TreeGrafter"/>
</dbReference>
<dbReference type="AlphaFoldDB" id="A0A086PGF8"/>
<dbReference type="InterPro" id="IPR033708">
    <property type="entry name" value="Anticodon_Ile_BEm"/>
</dbReference>
<dbReference type="SUPFAM" id="SSF47323">
    <property type="entry name" value="Anticodon-binding domain of a subclass of class I aminoacyl-tRNA synthetases"/>
    <property type="match status" value="1"/>
</dbReference>
<feature type="domain" description="Aminoacyl-tRNA synthetase class Ia" evidence="7">
    <location>
        <begin position="103"/>
        <end position="145"/>
    </location>
</feature>
<dbReference type="GO" id="GO:0002161">
    <property type="term" value="F:aminoacyl-tRNA deacylase activity"/>
    <property type="evidence" value="ECO:0007669"/>
    <property type="project" value="InterPro"/>
</dbReference>
<evidence type="ECO:0000256" key="6">
    <source>
        <dbReference type="SAM" id="MobiDB-lite"/>
    </source>
</evidence>
<feature type="region of interest" description="Disordered" evidence="6">
    <location>
        <begin position="323"/>
        <end position="352"/>
    </location>
</feature>
<proteinExistence type="predicted"/>
<feature type="compositionally biased region" description="Basic and acidic residues" evidence="6">
    <location>
        <begin position="621"/>
        <end position="644"/>
    </location>
</feature>
<dbReference type="SUPFAM" id="SSF52374">
    <property type="entry name" value="Nucleotidylyl transferase"/>
    <property type="match status" value="1"/>
</dbReference>
<dbReference type="GO" id="GO:0000049">
    <property type="term" value="F:tRNA binding"/>
    <property type="evidence" value="ECO:0007669"/>
    <property type="project" value="InterPro"/>
</dbReference>
<feature type="compositionally biased region" description="Basic residues" evidence="6">
    <location>
        <begin position="707"/>
        <end position="727"/>
    </location>
</feature>
<feature type="compositionally biased region" description="Low complexity" evidence="6">
    <location>
        <begin position="333"/>
        <end position="352"/>
    </location>
</feature>
<dbReference type="Gene3D" id="3.90.740.10">
    <property type="entry name" value="Valyl/Leucyl/Isoleucyl-tRNA synthetase, editing domain"/>
    <property type="match status" value="1"/>
</dbReference>
<sequence>PVDEAGKFTNDVGVDELRGLEVYGEGERRVIQLLQRSGVLVKEVPFPHLYPHDWRTKQPLICRTASQVFLRLDRIRDVALDRIKRVHFMPYSGQIPPTASLADIPCFPTSAYTRMRAALESRQGDWCLSRQRQWGLPLPFFRLQRGQAKPAAGYEPPRSGGESERVQGVAQSRDPSEEPLFGDIDTFEAIARKIREEGSDAWWTSAHPASWLPPQHRNLAASLSPVSDTFDIWFDAGCAWKPAREKKEKEVDIKTIVVEGTDQHRGWFQALMLTHAAMTTQEQPFDIVVTHGFVLDGKGRKMSKSLNNVFSPRLFFPPRSSLPTKKVPSVHRPSASLPSSSSSAPPASSGPCFASESAASSVSFPSLELPFYGADVLRLFIAASNYGRDLLLHVPESSAESPPSPSTSGAGHGASLSSSGSSPSSREEAAPQGEAASRRASTRRTRENALKRSPAGTPLDQAASAYGKLRGSFRFLLGNLQDFLPHRDAIRDDKLPFLDRALLRELQGLVDQTTQAYELFDFSRAVRGILAFLADPFSSFYLEVAKDRLYVSARDSFRRRSCQTVLAIVFLTLVKLVAPIVPHLAEEAFLRLPRALREHVQRFAERGDTDCKRHRQGGVDATERNHGGNGEKRVEEKNGEKNGEKNAMGAASGAPDMVDCNREQQGEKTSFTSLFDVRGRHEEGETEKERKIGNEGEKGRPTTQKKATQKTRTRTRQRMKKTVRNRQ</sequence>
<dbReference type="OrthoDB" id="10264412at2759"/>
<dbReference type="PANTHER" id="PTHR42765">
    <property type="entry name" value="SOLEUCYL-TRNA SYNTHETASE"/>
    <property type="match status" value="1"/>
</dbReference>
<protein>
    <submittedName>
        <fullName evidence="9">Isoleucine-tRNA ligase</fullName>
        <ecNumber evidence="9">6.1.1.5</ecNumber>
    </submittedName>
</protein>
<evidence type="ECO:0000256" key="3">
    <source>
        <dbReference type="ARBA" id="ARBA00022840"/>
    </source>
</evidence>
<keyword evidence="1 9" id="KW-0436">Ligase</keyword>
<dbReference type="VEuPathDB" id="ToxoDB:TGVAND_328600"/>
<dbReference type="Pfam" id="PF00133">
    <property type="entry name" value="tRNA-synt_1"/>
    <property type="match status" value="2"/>
</dbReference>